<dbReference type="GO" id="GO:0003677">
    <property type="term" value="F:DNA binding"/>
    <property type="evidence" value="ECO:0007669"/>
    <property type="project" value="UniProtKB-UniRule"/>
</dbReference>
<proteinExistence type="predicted"/>
<feature type="domain" description="Core-binding (CB)" evidence="5">
    <location>
        <begin position="86"/>
        <end position="175"/>
    </location>
</feature>
<organism evidence="6 7">
    <name type="scientific">Onishia taeanensis</name>
    <dbReference type="NCBI Taxonomy" id="284577"/>
    <lineage>
        <taxon>Bacteria</taxon>
        <taxon>Pseudomonadati</taxon>
        <taxon>Pseudomonadota</taxon>
        <taxon>Gammaproteobacteria</taxon>
        <taxon>Oceanospirillales</taxon>
        <taxon>Halomonadaceae</taxon>
        <taxon>Onishia</taxon>
    </lineage>
</organism>
<evidence type="ECO:0000313" key="6">
    <source>
        <dbReference type="EMBL" id="RAR64292.1"/>
    </source>
</evidence>
<dbReference type="InterPro" id="IPR013762">
    <property type="entry name" value="Integrase-like_cat_sf"/>
</dbReference>
<accession>A0A328XYA6</accession>
<dbReference type="Gene3D" id="1.10.443.10">
    <property type="entry name" value="Intergrase catalytic core"/>
    <property type="match status" value="1"/>
</dbReference>
<dbReference type="PROSITE" id="PS51900">
    <property type="entry name" value="CB"/>
    <property type="match status" value="1"/>
</dbReference>
<sequence>MKMDREQGKVEKSKVLILPTLILTETCQKSDQNAIKNIIPASRGGVSTTYYSRPFGDHSGKYKKIDDYSYNYFPVVLNGVNAPWKEANLYLLARFENGLKGSISTFHSIASDLSYYKKFLENEGLDPFEFPKRKLLRPTYRYRNSLVLSVQAGDLSSTTASRRVSSILGFYRWIIGETAITLSNPPWDEHDAYISINDRYGSAKSKKVAATDIAIKSPKFDDPYSDSINDAGELRPLPLDEQVELIRILARLGNVEMTLIHLISLFTGARIQTVLTLRDRHFTESRLSSGNEVRIKVGPSTMVDTKNGKRMVLRFPVWLFNKLRVYISSERAASRREKYKGDKEKVNVFLTNRGSPYYDSKSDLSNFDPSNTKRRARDGALVRQFISQHVLPLMRLRLNDSNYRYKFHDLRATFGMNLTEMKLREVQLGVITLHQARDFVRSAMGHEKLETTDLYLNHEYNIKMVRDTQKGYETHLEKLMNAVGDISEIY</sequence>
<evidence type="ECO:0000256" key="1">
    <source>
        <dbReference type="ARBA" id="ARBA00022908"/>
    </source>
</evidence>
<dbReference type="Gene3D" id="1.10.150.130">
    <property type="match status" value="1"/>
</dbReference>
<gene>
    <name evidence="6" type="ORF">BCL93_101111</name>
</gene>
<evidence type="ECO:0000256" key="2">
    <source>
        <dbReference type="ARBA" id="ARBA00023125"/>
    </source>
</evidence>
<evidence type="ECO:0000259" key="5">
    <source>
        <dbReference type="PROSITE" id="PS51900"/>
    </source>
</evidence>
<name>A0A328XYA6_9GAMM</name>
<dbReference type="PANTHER" id="PTHR30349">
    <property type="entry name" value="PHAGE INTEGRASE-RELATED"/>
    <property type="match status" value="1"/>
</dbReference>
<evidence type="ECO:0000256" key="4">
    <source>
        <dbReference type="PROSITE-ProRule" id="PRU01248"/>
    </source>
</evidence>
<evidence type="ECO:0000313" key="7">
    <source>
        <dbReference type="Proteomes" id="UP000249700"/>
    </source>
</evidence>
<dbReference type="GO" id="GO:0006310">
    <property type="term" value="P:DNA recombination"/>
    <property type="evidence" value="ECO:0007669"/>
    <property type="project" value="UniProtKB-KW"/>
</dbReference>
<dbReference type="Proteomes" id="UP000249700">
    <property type="component" value="Unassembled WGS sequence"/>
</dbReference>
<comment type="caution">
    <text evidence="6">The sequence shown here is derived from an EMBL/GenBank/DDBJ whole genome shotgun (WGS) entry which is preliminary data.</text>
</comment>
<dbReference type="AlphaFoldDB" id="A0A328XYA6"/>
<reference evidence="6 7" key="1">
    <citation type="submission" date="2018-06" db="EMBL/GenBank/DDBJ databases">
        <title>Comparative analysis of microorganisms from saline springs in Andes Mountain Range, Colombia.</title>
        <authorList>
            <person name="Rubin E."/>
        </authorList>
    </citation>
    <scope>NUCLEOTIDE SEQUENCE [LARGE SCALE GENOMIC DNA]</scope>
    <source>
        <strain evidence="6 7">USBA-857</strain>
    </source>
</reference>
<evidence type="ECO:0000256" key="3">
    <source>
        <dbReference type="ARBA" id="ARBA00023172"/>
    </source>
</evidence>
<dbReference type="PANTHER" id="PTHR30349:SF64">
    <property type="entry name" value="PROPHAGE INTEGRASE INTD-RELATED"/>
    <property type="match status" value="1"/>
</dbReference>
<dbReference type="InterPro" id="IPR011010">
    <property type="entry name" value="DNA_brk_join_enz"/>
</dbReference>
<dbReference type="SUPFAM" id="SSF56349">
    <property type="entry name" value="DNA breaking-rejoining enzymes"/>
    <property type="match status" value="1"/>
</dbReference>
<keyword evidence="2 4" id="KW-0238">DNA-binding</keyword>
<protein>
    <recommendedName>
        <fullName evidence="5">Core-binding (CB) domain-containing protein</fullName>
    </recommendedName>
</protein>
<keyword evidence="3" id="KW-0233">DNA recombination</keyword>
<dbReference type="InterPro" id="IPR044068">
    <property type="entry name" value="CB"/>
</dbReference>
<dbReference type="InterPro" id="IPR050090">
    <property type="entry name" value="Tyrosine_recombinase_XerCD"/>
</dbReference>
<dbReference type="EMBL" id="QLSX01000001">
    <property type="protein sequence ID" value="RAR64292.1"/>
    <property type="molecule type" value="Genomic_DNA"/>
</dbReference>
<keyword evidence="1" id="KW-0229">DNA integration</keyword>
<dbReference type="InterPro" id="IPR010998">
    <property type="entry name" value="Integrase_recombinase_N"/>
</dbReference>
<dbReference type="GO" id="GO:0015074">
    <property type="term" value="P:DNA integration"/>
    <property type="evidence" value="ECO:0007669"/>
    <property type="project" value="UniProtKB-KW"/>
</dbReference>